<dbReference type="SMART" id="SM00387">
    <property type="entry name" value="HATPase_c"/>
    <property type="match status" value="1"/>
</dbReference>
<evidence type="ECO:0000256" key="1">
    <source>
        <dbReference type="ARBA" id="ARBA00000085"/>
    </source>
</evidence>
<keyword evidence="7" id="KW-0812">Transmembrane</keyword>
<keyword evidence="7" id="KW-1133">Transmembrane helix</keyword>
<comment type="catalytic activity">
    <reaction evidence="1">
        <text>ATP + protein L-histidine = ADP + protein N-phospho-L-histidine.</text>
        <dbReference type="EC" id="2.7.13.3"/>
    </reaction>
</comment>
<dbReference type="InterPro" id="IPR003594">
    <property type="entry name" value="HATPase_dom"/>
</dbReference>
<dbReference type="SUPFAM" id="SSF55874">
    <property type="entry name" value="ATPase domain of HSP90 chaperone/DNA topoisomerase II/histidine kinase"/>
    <property type="match status" value="1"/>
</dbReference>
<dbReference type="Gene3D" id="1.10.287.130">
    <property type="match status" value="1"/>
</dbReference>
<keyword evidence="5 9" id="KW-0418">Kinase</keyword>
<dbReference type="PROSITE" id="PS50109">
    <property type="entry name" value="HIS_KIN"/>
    <property type="match status" value="1"/>
</dbReference>
<evidence type="ECO:0000313" key="9">
    <source>
        <dbReference type="EMBL" id="SFM78739.1"/>
    </source>
</evidence>
<protein>
    <recommendedName>
        <fullName evidence="2">histidine kinase</fullName>
        <ecNumber evidence="2">2.7.13.3</ecNumber>
    </recommendedName>
</protein>
<dbReference type="InterPro" id="IPR004358">
    <property type="entry name" value="Sig_transdc_His_kin-like_C"/>
</dbReference>
<reference evidence="10" key="1">
    <citation type="submission" date="2016-10" db="EMBL/GenBank/DDBJ databases">
        <authorList>
            <person name="Varghese N."/>
            <person name="Submissions S."/>
        </authorList>
    </citation>
    <scope>NUCLEOTIDE SEQUENCE [LARGE SCALE GENOMIC DNA]</scope>
    <source>
        <strain evidence="10">CGMCC 1.7061</strain>
    </source>
</reference>
<dbReference type="InterPro" id="IPR050736">
    <property type="entry name" value="Sensor_HK_Regulatory"/>
</dbReference>
<dbReference type="Pfam" id="PF02518">
    <property type="entry name" value="HATPase_c"/>
    <property type="match status" value="1"/>
</dbReference>
<keyword evidence="3" id="KW-0597">Phosphoprotein</keyword>
<sequence length="437" mass="48658">MYPFNYLKNHPLSAHIDANRHALFMSEVGPRMVVSALAAIIVGVLFWSDATNGIHLLWFGSTLFVSVNSWLLIRHYRQTAIPTNMDNPGFLRKWRWVNLYLSVIWGLLWSLTPFLFFPDATLVQIFSVLLLMVVLSSTPSVTMGCYPEIYITFLTPVFCSFGYHMFQLPLDGWLHVAIVPLTWMSLVLYSVLIFKTQIEAIVLRLQLADAKEDADAANLAKTRFLAIASHDLRQSIQAASLYADHLGRVATDDTAEPVAKLQRVLQEGSRLLNYLLGMARAESRALVINTCDVDISVVENDLKTLFDASAQRKGLTFTLDLPREQLHTDPLLFRQILENLIANAIQYTSQGNVSVKGTRRGGQLQIDVRDTGPGIPQEHHANIFGEFNSLNPRGDSAGLGLFIVQRACRALNISLTLESSAGVGSCFKLQVPLNTTA</sequence>
<proteinExistence type="predicted"/>
<dbReference type="InterPro" id="IPR005467">
    <property type="entry name" value="His_kinase_dom"/>
</dbReference>
<evidence type="ECO:0000313" key="10">
    <source>
        <dbReference type="Proteomes" id="UP000198519"/>
    </source>
</evidence>
<feature type="transmembrane region" description="Helical" evidence="7">
    <location>
        <begin position="94"/>
        <end position="116"/>
    </location>
</feature>
<dbReference type="PANTHER" id="PTHR43711">
    <property type="entry name" value="TWO-COMPONENT HISTIDINE KINASE"/>
    <property type="match status" value="1"/>
</dbReference>
<evidence type="ECO:0000256" key="4">
    <source>
        <dbReference type="ARBA" id="ARBA00022679"/>
    </source>
</evidence>
<feature type="transmembrane region" description="Helical" evidence="7">
    <location>
        <begin position="149"/>
        <end position="166"/>
    </location>
</feature>
<organism evidence="9 10">
    <name type="scientific">Marinobacter zhejiangensis</name>
    <dbReference type="NCBI Taxonomy" id="488535"/>
    <lineage>
        <taxon>Bacteria</taxon>
        <taxon>Pseudomonadati</taxon>
        <taxon>Pseudomonadota</taxon>
        <taxon>Gammaproteobacteria</taxon>
        <taxon>Pseudomonadales</taxon>
        <taxon>Marinobacteraceae</taxon>
        <taxon>Marinobacter</taxon>
    </lineage>
</organism>
<dbReference type="SUPFAM" id="SSF47384">
    <property type="entry name" value="Homodimeric domain of signal transducing histidine kinase"/>
    <property type="match status" value="1"/>
</dbReference>
<evidence type="ECO:0000259" key="8">
    <source>
        <dbReference type="PROSITE" id="PS50109"/>
    </source>
</evidence>
<feature type="transmembrane region" description="Helical" evidence="7">
    <location>
        <begin position="172"/>
        <end position="194"/>
    </location>
</feature>
<keyword evidence="7" id="KW-0472">Membrane</keyword>
<evidence type="ECO:0000256" key="2">
    <source>
        <dbReference type="ARBA" id="ARBA00012438"/>
    </source>
</evidence>
<dbReference type="GO" id="GO:0000155">
    <property type="term" value="F:phosphorelay sensor kinase activity"/>
    <property type="evidence" value="ECO:0007669"/>
    <property type="project" value="InterPro"/>
</dbReference>
<name>A0A1I4TPY1_9GAMM</name>
<dbReference type="CDD" id="cd00075">
    <property type="entry name" value="HATPase"/>
    <property type="match status" value="1"/>
</dbReference>
<evidence type="ECO:0000256" key="7">
    <source>
        <dbReference type="SAM" id="Phobius"/>
    </source>
</evidence>
<dbReference type="SMART" id="SM00388">
    <property type="entry name" value="HisKA"/>
    <property type="match status" value="1"/>
</dbReference>
<dbReference type="CDD" id="cd00082">
    <property type="entry name" value="HisKA"/>
    <property type="match status" value="1"/>
</dbReference>
<feature type="domain" description="Histidine kinase" evidence="8">
    <location>
        <begin position="227"/>
        <end position="435"/>
    </location>
</feature>
<feature type="transmembrane region" description="Helical" evidence="7">
    <location>
        <begin position="122"/>
        <end position="142"/>
    </location>
</feature>
<dbReference type="InterPro" id="IPR003661">
    <property type="entry name" value="HisK_dim/P_dom"/>
</dbReference>
<dbReference type="Gene3D" id="3.30.565.10">
    <property type="entry name" value="Histidine kinase-like ATPase, C-terminal domain"/>
    <property type="match status" value="1"/>
</dbReference>
<feature type="transmembrane region" description="Helical" evidence="7">
    <location>
        <begin position="28"/>
        <end position="47"/>
    </location>
</feature>
<dbReference type="PANTHER" id="PTHR43711:SF1">
    <property type="entry name" value="HISTIDINE KINASE 1"/>
    <property type="match status" value="1"/>
</dbReference>
<dbReference type="EC" id="2.7.13.3" evidence="2"/>
<dbReference type="PRINTS" id="PR00344">
    <property type="entry name" value="BCTRLSENSOR"/>
</dbReference>
<dbReference type="InterPro" id="IPR036890">
    <property type="entry name" value="HATPase_C_sf"/>
</dbReference>
<gene>
    <name evidence="9" type="ORF">SAMN04487963_3706</name>
</gene>
<dbReference type="EMBL" id="FOUE01000008">
    <property type="protein sequence ID" value="SFM78739.1"/>
    <property type="molecule type" value="Genomic_DNA"/>
</dbReference>
<dbReference type="STRING" id="488535.SAMN04487963_3706"/>
<feature type="transmembrane region" description="Helical" evidence="7">
    <location>
        <begin position="53"/>
        <end position="73"/>
    </location>
</feature>
<evidence type="ECO:0000256" key="3">
    <source>
        <dbReference type="ARBA" id="ARBA00022553"/>
    </source>
</evidence>
<keyword evidence="6" id="KW-0902">Two-component regulatory system</keyword>
<evidence type="ECO:0000256" key="6">
    <source>
        <dbReference type="ARBA" id="ARBA00023012"/>
    </source>
</evidence>
<evidence type="ECO:0000256" key="5">
    <source>
        <dbReference type="ARBA" id="ARBA00022777"/>
    </source>
</evidence>
<accession>A0A1I4TPY1</accession>
<dbReference type="AlphaFoldDB" id="A0A1I4TPY1"/>
<dbReference type="InterPro" id="IPR036097">
    <property type="entry name" value="HisK_dim/P_sf"/>
</dbReference>
<dbReference type="Proteomes" id="UP000198519">
    <property type="component" value="Unassembled WGS sequence"/>
</dbReference>
<keyword evidence="4" id="KW-0808">Transferase</keyword>
<keyword evidence="10" id="KW-1185">Reference proteome</keyword>